<dbReference type="EMBL" id="JBIBDZ010000003">
    <property type="protein sequence ID" value="MFF5919621.1"/>
    <property type="molecule type" value="Genomic_DNA"/>
</dbReference>
<organism evidence="2 3">
    <name type="scientific">Streptomyces flavochromogenes</name>
    <dbReference type="NCBI Taxonomy" id="68199"/>
    <lineage>
        <taxon>Bacteria</taxon>
        <taxon>Bacillati</taxon>
        <taxon>Actinomycetota</taxon>
        <taxon>Actinomycetes</taxon>
        <taxon>Kitasatosporales</taxon>
        <taxon>Streptomycetaceae</taxon>
        <taxon>Streptomyces</taxon>
    </lineage>
</organism>
<dbReference type="InterPro" id="IPR000719">
    <property type="entry name" value="Prot_kinase_dom"/>
</dbReference>
<feature type="domain" description="Protein kinase" evidence="1">
    <location>
        <begin position="228"/>
        <end position="468"/>
    </location>
</feature>
<dbReference type="Gene3D" id="1.50.10.20">
    <property type="match status" value="1"/>
</dbReference>
<dbReference type="Gene3D" id="1.10.510.10">
    <property type="entry name" value="Transferase(Phosphotransferase) domain 1"/>
    <property type="match status" value="1"/>
</dbReference>
<protein>
    <submittedName>
        <fullName evidence="2">Class III lanthionine synthetase LanKC</fullName>
    </submittedName>
</protein>
<sequence length="888" mass="96799">MDYFYYTFADPDAYDDIGRWKADPRDPRFDRIRSGLTAVPHTEGWHYAQHGIWTVCRPGPDPVRGQGWKIHVAVTPETFAPLVDVVSAFCYERGVPFKFLARHEYAWLINAKYAPRPVSGKGVVLYPADEEQSVALAAELTDLLEPWQGPRVLSDLRLDEGVVHVRYGAYTRRYCRNADGRVTFALEDPEGRLVPDRRAVPFRAPSFVSVPEAFTAPASAPDGPVPPYRIDKTLHFSNSGGVYLATHKETGGQVVLKEARPMAGYDLIGGDAVERARQEYAALRRFADLPAVPAAHEQFTWQGHLFTVMEYVRGTTLLEWCAAKQPYLLRPDPMTPPTAADIQEYREQLDSILPQVRAFLSALWERGHVFGDVHPGNVIVTPDLEVRFIDLEACIEEDAPRPFPGAPGFNDYTRTGRAADEYALGMLELSCYLPLTHLVRMDAAKLPLLVATSVERYGLPAEWAERILRLCAPVATAAAPVPAAVSPAPVTTAAPSAPAEARTALRAASSHLDDALGFEEWAAQIVAGLADTMTPDRTDRLFRNDFSGFTLSPVCLATGASGVLWSLLGTRGVDAPELVERIVDWIAVRGRESSAVRLESGLYDSELGAGYALWRHGRPEHARGLVDAALAKDHHSAGLSLFSGLGGVFLATAEMAAASDPFVAAATAEKLGGELTDRARRFLARLKASETPDVAHFGLLHGVAGIGLAVHRYGLLVDDAAAVDLARELLEFELTGYVRCADGSLQFNEAERRSLGYVEVGSLGTALVLSEFARHEGWAPADAGIPDLVRANGPELMVQSGLFRGRSGFIAGLASLARDGHEQPARSFVERHMNQLGLHEIRPAEGRLHYPGTRNYKLSGDLRTGSAGVLTSIAFAEGRRDAWLPGVR</sequence>
<keyword evidence="3" id="KW-1185">Reference proteome</keyword>
<dbReference type="InterPro" id="IPR058053">
    <property type="entry name" value="RamC_C"/>
</dbReference>
<evidence type="ECO:0000313" key="2">
    <source>
        <dbReference type="EMBL" id="MFF5919621.1"/>
    </source>
</evidence>
<evidence type="ECO:0000313" key="3">
    <source>
        <dbReference type="Proteomes" id="UP001602370"/>
    </source>
</evidence>
<accession>A0ABW6XQ45</accession>
<dbReference type="SUPFAM" id="SSF158745">
    <property type="entry name" value="LanC-like"/>
    <property type="match status" value="1"/>
</dbReference>
<dbReference type="SUPFAM" id="SSF56112">
    <property type="entry name" value="Protein kinase-like (PK-like)"/>
    <property type="match status" value="1"/>
</dbReference>
<dbReference type="RefSeq" id="WP_388307326.1">
    <property type="nucleotide sequence ID" value="NZ_JBIBDZ010000003.1"/>
</dbReference>
<evidence type="ECO:0000259" key="1">
    <source>
        <dbReference type="SMART" id="SM00220"/>
    </source>
</evidence>
<dbReference type="Pfam" id="PF25816">
    <property type="entry name" value="RamC_N"/>
    <property type="match status" value="1"/>
</dbReference>
<dbReference type="NCBIfam" id="NF038151">
    <property type="entry name" value="lanthi_synth_III"/>
    <property type="match status" value="1"/>
</dbReference>
<reference evidence="2 3" key="1">
    <citation type="submission" date="2024-10" db="EMBL/GenBank/DDBJ databases">
        <title>The Natural Products Discovery Center: Release of the First 8490 Sequenced Strains for Exploring Actinobacteria Biosynthetic Diversity.</title>
        <authorList>
            <person name="Kalkreuter E."/>
            <person name="Kautsar S.A."/>
            <person name="Yang D."/>
            <person name="Bader C.D."/>
            <person name="Teijaro C.N."/>
            <person name="Fluegel L."/>
            <person name="Davis C.M."/>
            <person name="Simpson J.R."/>
            <person name="Lauterbach L."/>
            <person name="Steele A.D."/>
            <person name="Gui C."/>
            <person name="Meng S."/>
            <person name="Li G."/>
            <person name="Viehrig K."/>
            <person name="Ye F."/>
            <person name="Su P."/>
            <person name="Kiefer A.F."/>
            <person name="Nichols A."/>
            <person name="Cepeda A.J."/>
            <person name="Yan W."/>
            <person name="Fan B."/>
            <person name="Jiang Y."/>
            <person name="Adhikari A."/>
            <person name="Zheng C.-J."/>
            <person name="Schuster L."/>
            <person name="Cowan T.M."/>
            <person name="Smanski M.J."/>
            <person name="Chevrette M.G."/>
            <person name="De Carvalho L.P.S."/>
            <person name="Shen B."/>
        </authorList>
    </citation>
    <scope>NUCLEOTIDE SEQUENCE [LARGE SCALE GENOMIC DNA]</scope>
    <source>
        <strain evidence="2 3">NPDC012605</strain>
    </source>
</reference>
<gene>
    <name evidence="2" type="primary">lanKC</name>
    <name evidence="2" type="ORF">ACFY8C_14865</name>
</gene>
<dbReference type="SMART" id="SM00220">
    <property type="entry name" value="S_TKc"/>
    <property type="match status" value="1"/>
</dbReference>
<name>A0ABW6XQ45_9ACTN</name>
<dbReference type="InterPro" id="IPR057929">
    <property type="entry name" value="RamC_N"/>
</dbReference>
<dbReference type="CDD" id="cd04791">
    <property type="entry name" value="LanC_SerThrkinase"/>
    <property type="match status" value="1"/>
</dbReference>
<proteinExistence type="predicted"/>
<dbReference type="Proteomes" id="UP001602370">
    <property type="component" value="Unassembled WGS sequence"/>
</dbReference>
<dbReference type="InterPro" id="IPR053524">
    <property type="entry name" value="Aerial_hyphae_peptide-synth"/>
</dbReference>
<comment type="caution">
    <text evidence="2">The sequence shown here is derived from an EMBL/GenBank/DDBJ whole genome shotgun (WGS) entry which is preliminary data.</text>
</comment>
<dbReference type="InterPro" id="IPR011009">
    <property type="entry name" value="Kinase-like_dom_sf"/>
</dbReference>